<keyword evidence="5" id="KW-1185">Reference proteome</keyword>
<evidence type="ECO:0000259" key="3">
    <source>
        <dbReference type="SMART" id="SM00244"/>
    </source>
</evidence>
<feature type="region of interest" description="Disordered" evidence="1">
    <location>
        <begin position="1"/>
        <end position="384"/>
    </location>
</feature>
<comment type="caution">
    <text evidence="4">The sequence shown here is derived from an EMBL/GenBank/DDBJ whole genome shotgun (WGS) entry which is preliminary data.</text>
</comment>
<dbReference type="RefSeq" id="WP_339153085.1">
    <property type="nucleotide sequence ID" value="NZ_JBHVRE010000038.1"/>
</dbReference>
<evidence type="ECO:0000256" key="1">
    <source>
        <dbReference type="SAM" id="MobiDB-lite"/>
    </source>
</evidence>
<dbReference type="PANTHER" id="PTHR43446:SF1">
    <property type="entry name" value="BAND 7 DOMAIN-CONTAINING PROTEIN"/>
    <property type="match status" value="1"/>
</dbReference>
<dbReference type="EMBL" id="JBHXPM010000015">
    <property type="protein sequence ID" value="MFD3957849.1"/>
    <property type="molecule type" value="Genomic_DNA"/>
</dbReference>
<feature type="transmembrane region" description="Helical" evidence="2">
    <location>
        <begin position="509"/>
        <end position="529"/>
    </location>
</feature>
<feature type="compositionally biased region" description="Basic and acidic residues" evidence="1">
    <location>
        <begin position="341"/>
        <end position="356"/>
    </location>
</feature>
<feature type="compositionally biased region" description="Gly residues" evidence="1">
    <location>
        <begin position="172"/>
        <end position="182"/>
    </location>
</feature>
<proteinExistence type="predicted"/>
<dbReference type="InterPro" id="IPR001107">
    <property type="entry name" value="Band_7"/>
</dbReference>
<feature type="transmembrane region" description="Helical" evidence="2">
    <location>
        <begin position="466"/>
        <end position="489"/>
    </location>
</feature>
<keyword evidence="2" id="KW-1133">Transmembrane helix</keyword>
<keyword evidence="2" id="KW-0812">Transmembrane</keyword>
<dbReference type="PANTHER" id="PTHR43446">
    <property type="entry name" value="MEMBRANE PROTEIN-RELATED"/>
    <property type="match status" value="1"/>
</dbReference>
<feature type="region of interest" description="Disordered" evidence="1">
    <location>
        <begin position="401"/>
        <end position="460"/>
    </location>
</feature>
<feature type="compositionally biased region" description="Low complexity" evidence="1">
    <location>
        <begin position="357"/>
        <end position="373"/>
    </location>
</feature>
<evidence type="ECO:0000313" key="5">
    <source>
        <dbReference type="Proteomes" id="UP001598300"/>
    </source>
</evidence>
<dbReference type="SMART" id="SM00244">
    <property type="entry name" value="PHB"/>
    <property type="match status" value="1"/>
</dbReference>
<feature type="domain" description="Band 7" evidence="3">
    <location>
        <begin position="530"/>
        <end position="693"/>
    </location>
</feature>
<feature type="compositionally biased region" description="Low complexity" evidence="1">
    <location>
        <begin position="423"/>
        <end position="432"/>
    </location>
</feature>
<dbReference type="SUPFAM" id="SSF117892">
    <property type="entry name" value="Band 7/SPFH domain"/>
    <property type="match status" value="1"/>
</dbReference>
<evidence type="ECO:0000256" key="2">
    <source>
        <dbReference type="SAM" id="Phobius"/>
    </source>
</evidence>
<dbReference type="Pfam" id="PF01145">
    <property type="entry name" value="Band_7"/>
    <property type="match status" value="1"/>
</dbReference>
<reference evidence="4 5" key="1">
    <citation type="submission" date="2024-09" db="EMBL/GenBank/DDBJ databases">
        <title>The Natural Products Discovery Center: Release of the First 8490 Sequenced Strains for Exploring Actinobacteria Biosynthetic Diversity.</title>
        <authorList>
            <person name="Kalkreuter E."/>
            <person name="Kautsar S.A."/>
            <person name="Yang D."/>
            <person name="Bader C.D."/>
            <person name="Teijaro C.N."/>
            <person name="Fluegel L."/>
            <person name="Davis C.M."/>
            <person name="Simpson J.R."/>
            <person name="Lauterbach L."/>
            <person name="Steele A.D."/>
            <person name="Gui C."/>
            <person name="Meng S."/>
            <person name="Li G."/>
            <person name="Viehrig K."/>
            <person name="Ye F."/>
            <person name="Su P."/>
            <person name="Kiefer A.F."/>
            <person name="Nichols A."/>
            <person name="Cepeda A.J."/>
            <person name="Yan W."/>
            <person name="Fan B."/>
            <person name="Jiang Y."/>
            <person name="Adhikari A."/>
            <person name="Zheng C.-J."/>
            <person name="Schuster L."/>
            <person name="Cowan T.M."/>
            <person name="Smanski M.J."/>
            <person name="Chevrette M.G."/>
            <person name="De Carvalho L.P.S."/>
            <person name="Shen B."/>
        </authorList>
    </citation>
    <scope>NUCLEOTIDE SEQUENCE [LARGE SCALE GENOMIC DNA]</scope>
    <source>
        <strain evidence="4 5">NPDC058584</strain>
    </source>
</reference>
<feature type="compositionally biased region" description="Basic and acidic residues" evidence="1">
    <location>
        <begin position="401"/>
        <end position="411"/>
    </location>
</feature>
<evidence type="ECO:0000313" key="4">
    <source>
        <dbReference type="EMBL" id="MFD3957849.1"/>
    </source>
</evidence>
<dbReference type="Gene3D" id="3.30.479.30">
    <property type="entry name" value="Band 7 domain"/>
    <property type="match status" value="1"/>
</dbReference>
<dbReference type="Proteomes" id="UP001598300">
    <property type="component" value="Unassembled WGS sequence"/>
</dbReference>
<accession>A0ABW6DVH4</accession>
<feature type="compositionally biased region" description="Low complexity" evidence="1">
    <location>
        <begin position="331"/>
        <end position="340"/>
    </location>
</feature>
<feature type="compositionally biased region" description="Low complexity" evidence="1">
    <location>
        <begin position="197"/>
        <end position="212"/>
    </location>
</feature>
<gene>
    <name evidence="4" type="ORF">ACFWR3_17450</name>
</gene>
<sequence>MTPDQNPHPPTDHDRFAPRGETPMPLVDGVALHQPPASTPPPLFRPREERDGAGEGTPVTTPAPGPLLDLDLDLDPDLGSDAGPPEAGASATDRGPLLDLDPRPMGEGADAPAPVLDSAPASALAPDWAQAPDLGQAPTSALAPDPTSAPTPASVPDLDLFVGLDPAPSRTGAGGGGPGRYLGPGPDPDARPGGGSSPEPAGQAGQADAAPGTDSRVKGEAAQAPARDSAPDPDPSPAAAPDAPLAPVSLEHPGRSLHLEQGEAKVPESVDRPHFPSGSGAKRTEGLGHFQPVRRLRTEPSAEWTPLPAYGEEAGPRPTPAPAAQTDQGRAETGTGAETGTRADARAEAQDTDKAPGAKGAPAPAPTPSLSVPAPQPPPHPRRHSVIAGETTAAIPVHLLFRDDDAPRRTEPTALPTTVARQATHTAPAPTDRTPRPRSPHPRVEPPTRPAPLADPRLAERPGPALSGYAALLTGAAGLLGGLALLWWRGALPAAVQSAVGLAPRPYEGIGAGVWAGLALLVTAVVLALGGLGRGRVGYAWVLTLFGDYRGTVRRTGLVWVSPLLLRRRVDVRLRHWRSEPLPAVDANGTALRVVVLVVWRIKDTVRAALGIEDHEAYLSAQVESAMARVLSQLPADAFHEDAPTLRDAEAVGDALTRMLKADCEPVGVEVYSAQPTGIEYAPEVAAAMQRRRIAAIDAKHRDSVLTSVVDAVDDTVNRLTTRGIVELDDYERKALVKDLTVAFYTGRSAGGDGA</sequence>
<feature type="compositionally biased region" description="Basic and acidic residues" evidence="1">
    <location>
        <begin position="252"/>
        <end position="274"/>
    </location>
</feature>
<feature type="compositionally biased region" description="Low complexity" evidence="1">
    <location>
        <begin position="137"/>
        <end position="154"/>
    </location>
</feature>
<protein>
    <submittedName>
        <fullName evidence="4">SPFH domain-containing protein</fullName>
    </submittedName>
</protein>
<dbReference type="InterPro" id="IPR036013">
    <property type="entry name" value="Band_7/SPFH_dom_sf"/>
</dbReference>
<keyword evidence="2" id="KW-0472">Membrane</keyword>
<name>A0ABW6DVH4_9ACTN</name>
<organism evidence="4 5">
    <name type="scientific">Streptomyces bacillaris</name>
    <dbReference type="NCBI Taxonomy" id="68179"/>
    <lineage>
        <taxon>Bacteria</taxon>
        <taxon>Bacillati</taxon>
        <taxon>Actinomycetota</taxon>
        <taxon>Actinomycetes</taxon>
        <taxon>Kitasatosporales</taxon>
        <taxon>Streptomycetaceae</taxon>
        <taxon>Streptomyces</taxon>
    </lineage>
</organism>